<feature type="transmembrane region" description="Helical" evidence="1">
    <location>
        <begin position="217"/>
        <end position="234"/>
    </location>
</feature>
<dbReference type="AlphaFoldDB" id="A0A9W7LF82"/>
<dbReference type="OrthoDB" id="543859at2759"/>
<dbReference type="EMBL" id="BRYA01000354">
    <property type="protein sequence ID" value="GMI47681.1"/>
    <property type="molecule type" value="Genomic_DNA"/>
</dbReference>
<evidence type="ECO:0000256" key="1">
    <source>
        <dbReference type="SAM" id="Phobius"/>
    </source>
</evidence>
<keyword evidence="1" id="KW-1133">Transmembrane helix</keyword>
<feature type="transmembrane region" description="Helical" evidence="1">
    <location>
        <begin position="246"/>
        <end position="268"/>
    </location>
</feature>
<reference evidence="3" key="1">
    <citation type="journal article" date="2023" name="Commun. Biol.">
        <title>Genome analysis of Parmales, the sister group of diatoms, reveals the evolutionary specialization of diatoms from phago-mixotrophs to photoautotrophs.</title>
        <authorList>
            <person name="Ban H."/>
            <person name="Sato S."/>
            <person name="Yoshikawa S."/>
            <person name="Yamada K."/>
            <person name="Nakamura Y."/>
            <person name="Ichinomiya M."/>
            <person name="Sato N."/>
            <person name="Blanc-Mathieu R."/>
            <person name="Endo H."/>
            <person name="Kuwata A."/>
            <person name="Ogata H."/>
        </authorList>
    </citation>
    <scope>NUCLEOTIDE SEQUENCE [LARGE SCALE GENOMIC DNA]</scope>
</reference>
<sequence length="361" mass="39162">MKLFQLTVPNPKVKQFLDLLDAEFGLGNEIMTMESFKSTLIQFRIEDTQVHFVLEELQALGLGISFGFCDVLDLKASTTVNSKRLRTQAIQSSTESSSLAPSQIYSNIVTKTVLTVDTVIIMCMSAAMAGIGLAINNRIYIMAGSLLSRLMGPLMGASYGLAILDQELFLTGVRNVTIALMIIVSFGALIGVAFAPFADALLWPTDEMATRGVYLEMMFGAIIAICGGASVAIAESNEDLSSVAGIAISSALVPPAVNSGICFSYLIVGDYFSKNEVDTGLFFRIATSSLGIVVMNSFFIYATAWVVFKTRSGGSRFIFKKRDDTHDPFKKLERKRKDSILLGSAKMSDSPTQFRKTASKT</sequence>
<keyword evidence="1" id="KW-0472">Membrane</keyword>
<protein>
    <recommendedName>
        <fullName evidence="4">DUF389 domain-containing protein</fullName>
    </recommendedName>
</protein>
<name>A0A9W7LF82_9STRA</name>
<accession>A0A9W7LF82</accession>
<evidence type="ECO:0008006" key="4">
    <source>
        <dbReference type="Google" id="ProtNLM"/>
    </source>
</evidence>
<dbReference type="Proteomes" id="UP001165065">
    <property type="component" value="Unassembled WGS sequence"/>
</dbReference>
<dbReference type="InterPro" id="IPR005240">
    <property type="entry name" value="DUF389"/>
</dbReference>
<dbReference type="PANTHER" id="PTHR20992">
    <property type="entry name" value="AT15442P-RELATED"/>
    <property type="match status" value="1"/>
</dbReference>
<keyword evidence="1" id="KW-0812">Transmembrane</keyword>
<keyword evidence="3" id="KW-1185">Reference proteome</keyword>
<dbReference type="Pfam" id="PF04087">
    <property type="entry name" value="DUF389"/>
    <property type="match status" value="1"/>
</dbReference>
<proteinExistence type="predicted"/>
<comment type="caution">
    <text evidence="2">The sequence shown here is derived from an EMBL/GenBank/DDBJ whole genome shotgun (WGS) entry which is preliminary data.</text>
</comment>
<feature type="transmembrane region" description="Helical" evidence="1">
    <location>
        <begin position="288"/>
        <end position="308"/>
    </location>
</feature>
<dbReference type="PANTHER" id="PTHR20992:SF9">
    <property type="entry name" value="AT15442P-RELATED"/>
    <property type="match status" value="1"/>
</dbReference>
<evidence type="ECO:0000313" key="3">
    <source>
        <dbReference type="Proteomes" id="UP001165065"/>
    </source>
</evidence>
<gene>
    <name evidence="2" type="ORF">TrCOL_g1205</name>
</gene>
<feature type="transmembrane region" description="Helical" evidence="1">
    <location>
        <begin position="141"/>
        <end position="164"/>
    </location>
</feature>
<feature type="transmembrane region" description="Helical" evidence="1">
    <location>
        <begin position="113"/>
        <end position="135"/>
    </location>
</feature>
<organism evidence="2 3">
    <name type="scientific">Triparma columacea</name>
    <dbReference type="NCBI Taxonomy" id="722753"/>
    <lineage>
        <taxon>Eukaryota</taxon>
        <taxon>Sar</taxon>
        <taxon>Stramenopiles</taxon>
        <taxon>Ochrophyta</taxon>
        <taxon>Bolidophyceae</taxon>
        <taxon>Parmales</taxon>
        <taxon>Triparmaceae</taxon>
        <taxon>Triparma</taxon>
    </lineage>
</organism>
<feature type="transmembrane region" description="Helical" evidence="1">
    <location>
        <begin position="176"/>
        <end position="197"/>
    </location>
</feature>
<evidence type="ECO:0000313" key="2">
    <source>
        <dbReference type="EMBL" id="GMI47681.1"/>
    </source>
</evidence>